<evidence type="ECO:0000259" key="7">
    <source>
        <dbReference type="PROSITE" id="PS50109"/>
    </source>
</evidence>
<evidence type="ECO:0000256" key="4">
    <source>
        <dbReference type="ARBA" id="ARBA00022840"/>
    </source>
</evidence>
<dbReference type="AlphaFoldDB" id="A0A1S2LK15"/>
<dbReference type="InterPro" id="IPR005467">
    <property type="entry name" value="His_kinase_dom"/>
</dbReference>
<protein>
    <recommendedName>
        <fullName evidence="7">Histidine kinase domain-containing protein</fullName>
    </recommendedName>
</protein>
<feature type="transmembrane region" description="Helical" evidence="6">
    <location>
        <begin position="34"/>
        <end position="55"/>
    </location>
</feature>
<dbReference type="InterPro" id="IPR036890">
    <property type="entry name" value="HATPase_C_sf"/>
</dbReference>
<comment type="caution">
    <text evidence="8">The sequence shown here is derived from an EMBL/GenBank/DDBJ whole genome shotgun (WGS) entry which is preliminary data.</text>
</comment>
<dbReference type="GO" id="GO:0016301">
    <property type="term" value="F:kinase activity"/>
    <property type="evidence" value="ECO:0007669"/>
    <property type="project" value="UniProtKB-KW"/>
</dbReference>
<dbReference type="GO" id="GO:0000160">
    <property type="term" value="P:phosphorelay signal transduction system"/>
    <property type="evidence" value="ECO:0007669"/>
    <property type="project" value="UniProtKB-KW"/>
</dbReference>
<sequence>MYIVTLVLIVLIQILLVFFTITSIAGFQDNALDFIGIPAPLIFVVLLNFVSLYVLSKVYKKEEERKIAASESTHVDEFRSLVASVRSDRHDLNNHLTVISGLMKINNFDSANSYINEMIGEIRINNKALTIENPVLASMLYSKMDKYHREKIPFNMSIESEEIVKILPSTDLIRLISNLLDNAYEATMELPIEARTIQLNIQSGKEIKLIVQNSANQNEISDEHFESGFSTKEENRGYGLSIIREITEKYKGTMTIDTRDNLVIFEISLPKGEKNDY</sequence>
<name>A0A1S2LK15_9BACI</name>
<evidence type="ECO:0000256" key="3">
    <source>
        <dbReference type="ARBA" id="ARBA00022777"/>
    </source>
</evidence>
<reference evidence="8 9" key="1">
    <citation type="submission" date="2016-10" db="EMBL/GenBank/DDBJ databases">
        <title>Draft genome sequences of four alkaliphilic bacteria belonging to the Anaerobacillus genus.</title>
        <authorList>
            <person name="Bassil N.M."/>
            <person name="Lloyd J.R."/>
        </authorList>
    </citation>
    <scope>NUCLEOTIDE SEQUENCE [LARGE SCALE GENOMIC DNA]</scope>
    <source>
        <strain evidence="8 9">DSM 15340</strain>
    </source>
</reference>
<dbReference type="SUPFAM" id="SSF55874">
    <property type="entry name" value="ATPase domain of HSP90 chaperone/DNA topoisomerase II/histidine kinase"/>
    <property type="match status" value="1"/>
</dbReference>
<evidence type="ECO:0000256" key="1">
    <source>
        <dbReference type="ARBA" id="ARBA00022679"/>
    </source>
</evidence>
<dbReference type="Gene3D" id="1.10.287.130">
    <property type="match status" value="1"/>
</dbReference>
<keyword evidence="9" id="KW-1185">Reference proteome</keyword>
<dbReference type="InterPro" id="IPR039506">
    <property type="entry name" value="SPOB_a"/>
</dbReference>
<evidence type="ECO:0000313" key="8">
    <source>
        <dbReference type="EMBL" id="OIJ12878.1"/>
    </source>
</evidence>
<accession>A0A1S2LK15</accession>
<dbReference type="RefSeq" id="WP_071313185.1">
    <property type="nucleotide sequence ID" value="NZ_MLQQ01000018.1"/>
</dbReference>
<keyword evidence="6" id="KW-0812">Transmembrane</keyword>
<organism evidence="8 9">
    <name type="scientific">Anaerobacillus arseniciselenatis</name>
    <dbReference type="NCBI Taxonomy" id="85682"/>
    <lineage>
        <taxon>Bacteria</taxon>
        <taxon>Bacillati</taxon>
        <taxon>Bacillota</taxon>
        <taxon>Bacilli</taxon>
        <taxon>Bacillales</taxon>
        <taxon>Bacillaceae</taxon>
        <taxon>Anaerobacillus</taxon>
    </lineage>
</organism>
<dbReference type="Pfam" id="PF14689">
    <property type="entry name" value="SPOB_a"/>
    <property type="match status" value="1"/>
</dbReference>
<feature type="domain" description="Histidine kinase" evidence="7">
    <location>
        <begin position="172"/>
        <end position="273"/>
    </location>
</feature>
<dbReference type="GO" id="GO:0005524">
    <property type="term" value="F:ATP binding"/>
    <property type="evidence" value="ECO:0007669"/>
    <property type="project" value="UniProtKB-KW"/>
</dbReference>
<dbReference type="Pfam" id="PF14501">
    <property type="entry name" value="HATPase_c_5"/>
    <property type="match status" value="1"/>
</dbReference>
<keyword evidence="6" id="KW-1133">Transmembrane helix</keyword>
<keyword evidence="5" id="KW-0902">Two-component regulatory system</keyword>
<dbReference type="Gene3D" id="3.30.565.10">
    <property type="entry name" value="Histidine kinase-like ATPase, C-terminal domain"/>
    <property type="match status" value="1"/>
</dbReference>
<keyword evidence="6" id="KW-0472">Membrane</keyword>
<keyword evidence="3" id="KW-0418">Kinase</keyword>
<keyword evidence="4" id="KW-0067">ATP-binding</keyword>
<feature type="transmembrane region" description="Helical" evidence="6">
    <location>
        <begin position="7"/>
        <end position="28"/>
    </location>
</feature>
<dbReference type="OrthoDB" id="3173688at2"/>
<evidence type="ECO:0000313" key="9">
    <source>
        <dbReference type="Proteomes" id="UP000180098"/>
    </source>
</evidence>
<dbReference type="Proteomes" id="UP000180098">
    <property type="component" value="Unassembled WGS sequence"/>
</dbReference>
<dbReference type="PROSITE" id="PS50109">
    <property type="entry name" value="HIS_KIN"/>
    <property type="match status" value="1"/>
</dbReference>
<dbReference type="GO" id="GO:0042802">
    <property type="term" value="F:identical protein binding"/>
    <property type="evidence" value="ECO:0007669"/>
    <property type="project" value="TreeGrafter"/>
</dbReference>
<gene>
    <name evidence="8" type="ORF">BKP35_09940</name>
</gene>
<dbReference type="PANTHER" id="PTHR40448:SF1">
    <property type="entry name" value="TWO-COMPONENT SENSOR HISTIDINE KINASE"/>
    <property type="match status" value="1"/>
</dbReference>
<evidence type="ECO:0000256" key="2">
    <source>
        <dbReference type="ARBA" id="ARBA00022741"/>
    </source>
</evidence>
<evidence type="ECO:0000256" key="6">
    <source>
        <dbReference type="SAM" id="Phobius"/>
    </source>
</evidence>
<dbReference type="InterPro" id="IPR003594">
    <property type="entry name" value="HATPase_dom"/>
</dbReference>
<dbReference type="PANTHER" id="PTHR40448">
    <property type="entry name" value="TWO-COMPONENT SENSOR HISTIDINE KINASE"/>
    <property type="match status" value="1"/>
</dbReference>
<evidence type="ECO:0000256" key="5">
    <source>
        <dbReference type="ARBA" id="ARBA00023012"/>
    </source>
</evidence>
<dbReference type="SMART" id="SM00387">
    <property type="entry name" value="HATPase_c"/>
    <property type="match status" value="1"/>
</dbReference>
<keyword evidence="1" id="KW-0808">Transferase</keyword>
<dbReference type="EMBL" id="MLQQ01000018">
    <property type="protein sequence ID" value="OIJ12878.1"/>
    <property type="molecule type" value="Genomic_DNA"/>
</dbReference>
<keyword evidence="2" id="KW-0547">Nucleotide-binding</keyword>
<proteinExistence type="predicted"/>
<dbReference type="InterPro" id="IPR032834">
    <property type="entry name" value="NatK-like_C"/>
</dbReference>